<name>A0ACC0MI30_RHOML</name>
<comment type="caution">
    <text evidence="1">The sequence shown here is derived from an EMBL/GenBank/DDBJ whole genome shotgun (WGS) entry which is preliminary data.</text>
</comment>
<proteinExistence type="predicted"/>
<evidence type="ECO:0000313" key="2">
    <source>
        <dbReference type="Proteomes" id="UP001062846"/>
    </source>
</evidence>
<keyword evidence="2" id="KW-1185">Reference proteome</keyword>
<accession>A0ACC0MI30</accession>
<organism evidence="1 2">
    <name type="scientific">Rhododendron molle</name>
    <name type="common">Chinese azalea</name>
    <name type="synonym">Azalea mollis</name>
    <dbReference type="NCBI Taxonomy" id="49168"/>
    <lineage>
        <taxon>Eukaryota</taxon>
        <taxon>Viridiplantae</taxon>
        <taxon>Streptophyta</taxon>
        <taxon>Embryophyta</taxon>
        <taxon>Tracheophyta</taxon>
        <taxon>Spermatophyta</taxon>
        <taxon>Magnoliopsida</taxon>
        <taxon>eudicotyledons</taxon>
        <taxon>Gunneridae</taxon>
        <taxon>Pentapetalae</taxon>
        <taxon>asterids</taxon>
        <taxon>Ericales</taxon>
        <taxon>Ericaceae</taxon>
        <taxon>Ericoideae</taxon>
        <taxon>Rhodoreae</taxon>
        <taxon>Rhododendron</taxon>
    </lineage>
</organism>
<sequence length="140" mass="15632">MASSLLPLKPLISISPKSLLPSSRLFATKSFNQGLRRFYPGPARNVAYPSVTYVNEEGMHLREDMPGVGKEDLEMSVEQNQLNVIAYRKMEEVMGGGTKVYWATLDLVDETYDPSQAKAVIENGVLNVVVPKAKEHKEDY</sequence>
<evidence type="ECO:0000313" key="1">
    <source>
        <dbReference type="EMBL" id="KAI8540274.1"/>
    </source>
</evidence>
<dbReference type="Proteomes" id="UP001062846">
    <property type="component" value="Chromosome 9"/>
</dbReference>
<gene>
    <name evidence="1" type="ORF">RHMOL_Rhmol09G0250200</name>
</gene>
<protein>
    <submittedName>
        <fullName evidence="1">Uncharacterized protein</fullName>
    </submittedName>
</protein>
<dbReference type="EMBL" id="CM046396">
    <property type="protein sequence ID" value="KAI8540274.1"/>
    <property type="molecule type" value="Genomic_DNA"/>
</dbReference>
<reference evidence="1" key="1">
    <citation type="submission" date="2022-02" db="EMBL/GenBank/DDBJ databases">
        <title>Plant Genome Project.</title>
        <authorList>
            <person name="Zhang R.-G."/>
        </authorList>
    </citation>
    <scope>NUCLEOTIDE SEQUENCE</scope>
    <source>
        <strain evidence="1">AT1</strain>
    </source>
</reference>